<dbReference type="RefSeq" id="WP_143895242.1">
    <property type="nucleotide sequence ID" value="NZ_CP041666.1"/>
</dbReference>
<evidence type="ECO:0000256" key="2">
    <source>
        <dbReference type="ARBA" id="ARBA00022692"/>
    </source>
</evidence>
<evidence type="ECO:0000256" key="3">
    <source>
        <dbReference type="ARBA" id="ARBA00022989"/>
    </source>
</evidence>
<accession>A0A516KI50</accession>
<dbReference type="InterPro" id="IPR003339">
    <property type="entry name" value="ABC/ECF_trnsptr_transmembrane"/>
</dbReference>
<sequence length="276" mass="31624">MASEMLSYIDRKSPIHFLTGATKLVCFILWSFAAMLTYDTRILVLLFTLSIAIFVVSNIKLKEVSFILGLILLFLLINNIAIYVFAPQQGVEIYGTAHVWWELPGHYDLTAEQLFYQLNITLKYFVVIPAALLFIVTTNPSEFASSLNRIGVSYRIAYAVAIALRYIPDIQRDYRTIALAQQARGIDLSRNEKFLTRVKNAISIVMPLIFSSLDRIEVISNGMELRGFGKHKKRTWYRSRQFAFIDYVAIGLFVLLLVGSLLITFYDGNRFYNPFL</sequence>
<reference evidence="6 7" key="1">
    <citation type="submission" date="2019-07" db="EMBL/GenBank/DDBJ databases">
        <authorList>
            <person name="Li J."/>
        </authorList>
    </citation>
    <scope>NUCLEOTIDE SEQUENCE [LARGE SCALE GENOMIC DNA]</scope>
    <source>
        <strain evidence="6 7">TKL69</strain>
    </source>
</reference>
<keyword evidence="7" id="KW-1185">Reference proteome</keyword>
<evidence type="ECO:0000313" key="7">
    <source>
        <dbReference type="Proteomes" id="UP000315215"/>
    </source>
</evidence>
<keyword evidence="3 5" id="KW-1133">Transmembrane helix</keyword>
<feature type="transmembrane region" description="Helical" evidence="5">
    <location>
        <begin position="242"/>
        <end position="266"/>
    </location>
</feature>
<dbReference type="Pfam" id="PF02361">
    <property type="entry name" value="CbiQ"/>
    <property type="match status" value="1"/>
</dbReference>
<dbReference type="PANTHER" id="PTHR33514:SF1">
    <property type="entry name" value="ABC TRANSPORTER PERMEASE"/>
    <property type="match status" value="1"/>
</dbReference>
<feature type="transmembrane region" description="Helical" evidence="5">
    <location>
        <begin position="114"/>
        <end position="136"/>
    </location>
</feature>
<evidence type="ECO:0000256" key="4">
    <source>
        <dbReference type="ARBA" id="ARBA00023136"/>
    </source>
</evidence>
<dbReference type="OrthoDB" id="8635523at2"/>
<dbReference type="GO" id="GO:0005886">
    <property type="term" value="C:plasma membrane"/>
    <property type="evidence" value="ECO:0007669"/>
    <property type="project" value="UniProtKB-ARBA"/>
</dbReference>
<feature type="transmembrane region" description="Helical" evidence="5">
    <location>
        <begin position="66"/>
        <end position="86"/>
    </location>
</feature>
<organism evidence="6 7">
    <name type="scientific">Radiobacillus deserti</name>
    <dbReference type="NCBI Taxonomy" id="2594883"/>
    <lineage>
        <taxon>Bacteria</taxon>
        <taxon>Bacillati</taxon>
        <taxon>Bacillota</taxon>
        <taxon>Bacilli</taxon>
        <taxon>Bacillales</taxon>
        <taxon>Bacillaceae</taxon>
        <taxon>Radiobacillus</taxon>
    </lineage>
</organism>
<keyword evidence="2 5" id="KW-0812">Transmembrane</keyword>
<protein>
    <submittedName>
        <fullName evidence="6">Energy-coupling factor transporter transmembrane protein EcfT</fullName>
    </submittedName>
</protein>
<dbReference type="AlphaFoldDB" id="A0A516KI50"/>
<dbReference type="KEGG" id="aqt:FN924_13225"/>
<dbReference type="EMBL" id="CP041666">
    <property type="protein sequence ID" value="QDP41069.1"/>
    <property type="molecule type" value="Genomic_DNA"/>
</dbReference>
<evidence type="ECO:0000256" key="5">
    <source>
        <dbReference type="SAM" id="Phobius"/>
    </source>
</evidence>
<comment type="subcellular location">
    <subcellularLocation>
        <location evidence="1">Membrane</location>
        <topology evidence="1">Multi-pass membrane protein</topology>
    </subcellularLocation>
</comment>
<feature type="transmembrane region" description="Helical" evidence="5">
    <location>
        <begin position="15"/>
        <end position="36"/>
    </location>
</feature>
<proteinExistence type="predicted"/>
<evidence type="ECO:0000313" key="6">
    <source>
        <dbReference type="EMBL" id="QDP41069.1"/>
    </source>
</evidence>
<name>A0A516KI50_9BACI</name>
<gene>
    <name evidence="6" type="ORF">FN924_13225</name>
</gene>
<dbReference type="Proteomes" id="UP000315215">
    <property type="component" value="Chromosome"/>
</dbReference>
<keyword evidence="4 5" id="KW-0472">Membrane</keyword>
<dbReference type="CDD" id="cd16914">
    <property type="entry name" value="EcfT"/>
    <property type="match status" value="1"/>
</dbReference>
<evidence type="ECO:0000256" key="1">
    <source>
        <dbReference type="ARBA" id="ARBA00004141"/>
    </source>
</evidence>
<dbReference type="PANTHER" id="PTHR33514">
    <property type="entry name" value="PROTEIN ABCI12, CHLOROPLASTIC"/>
    <property type="match status" value="1"/>
</dbReference>
<feature type="transmembrane region" description="Helical" evidence="5">
    <location>
        <begin position="42"/>
        <end position="59"/>
    </location>
</feature>